<dbReference type="EMBL" id="CAJOBI010251500">
    <property type="protein sequence ID" value="CAF5105242.1"/>
    <property type="molecule type" value="Genomic_DNA"/>
</dbReference>
<dbReference type="Proteomes" id="UP000681967">
    <property type="component" value="Unassembled WGS sequence"/>
</dbReference>
<evidence type="ECO:0000313" key="2">
    <source>
        <dbReference type="EMBL" id="CAF5105242.1"/>
    </source>
</evidence>
<dbReference type="AlphaFoldDB" id="A0A8S3CRQ7"/>
<evidence type="ECO:0000313" key="1">
    <source>
        <dbReference type="EMBL" id="CAF4945747.1"/>
    </source>
</evidence>
<proteinExistence type="predicted"/>
<gene>
    <name evidence="1" type="ORF">BYL167_LOCUS53811</name>
    <name evidence="2" type="ORF">SMN809_LOCUS61859</name>
</gene>
<accession>A0A8S3CRQ7</accession>
<evidence type="ECO:0000313" key="3">
    <source>
        <dbReference type="Proteomes" id="UP000681967"/>
    </source>
</evidence>
<protein>
    <submittedName>
        <fullName evidence="1">Uncharacterized protein</fullName>
    </submittedName>
</protein>
<reference evidence="1" key="1">
    <citation type="submission" date="2021-02" db="EMBL/GenBank/DDBJ databases">
        <authorList>
            <person name="Nowell W R."/>
        </authorList>
    </citation>
    <scope>NUCLEOTIDE SEQUENCE</scope>
</reference>
<feature type="non-terminal residue" evidence="1">
    <location>
        <position position="33"/>
    </location>
</feature>
<name>A0A8S3CRQ7_9BILA</name>
<sequence length="33" mass="3841">MLEPTSGHITIEGLDNRMHIEQIRKILGFCPQY</sequence>
<dbReference type="EMBL" id="CAJOBH010183585">
    <property type="protein sequence ID" value="CAF4945747.1"/>
    <property type="molecule type" value="Genomic_DNA"/>
</dbReference>
<organism evidence="1 3">
    <name type="scientific">Rotaria magnacalcarata</name>
    <dbReference type="NCBI Taxonomy" id="392030"/>
    <lineage>
        <taxon>Eukaryota</taxon>
        <taxon>Metazoa</taxon>
        <taxon>Spiralia</taxon>
        <taxon>Gnathifera</taxon>
        <taxon>Rotifera</taxon>
        <taxon>Eurotatoria</taxon>
        <taxon>Bdelloidea</taxon>
        <taxon>Philodinida</taxon>
        <taxon>Philodinidae</taxon>
        <taxon>Rotaria</taxon>
    </lineage>
</organism>
<dbReference type="Proteomes" id="UP000676336">
    <property type="component" value="Unassembled WGS sequence"/>
</dbReference>
<comment type="caution">
    <text evidence="1">The sequence shown here is derived from an EMBL/GenBank/DDBJ whole genome shotgun (WGS) entry which is preliminary data.</text>
</comment>